<dbReference type="EMBL" id="JBHDLN010000004">
    <property type="protein sequence ID" value="MFB0842679.1"/>
    <property type="molecule type" value="Genomic_DNA"/>
</dbReference>
<name>A0ABV4UZA4_9BACL</name>
<dbReference type="Proteomes" id="UP001575622">
    <property type="component" value="Unassembled WGS sequence"/>
</dbReference>
<sequence length="43" mass="4464">MNRMSIYALALGVFLTATSELVVSGILNVIADNLNISLALAGN</sequence>
<evidence type="ECO:0000313" key="1">
    <source>
        <dbReference type="EMBL" id="MFB0842679.1"/>
    </source>
</evidence>
<evidence type="ECO:0000313" key="2">
    <source>
        <dbReference type="Proteomes" id="UP001575622"/>
    </source>
</evidence>
<accession>A0ABV4UZA4</accession>
<protein>
    <recommendedName>
        <fullName evidence="3">MFS transporter</fullName>
    </recommendedName>
</protein>
<proteinExistence type="predicted"/>
<reference evidence="1 2" key="1">
    <citation type="submission" date="2024-09" db="EMBL/GenBank/DDBJ databases">
        <authorList>
            <person name="Makale K.P.P."/>
            <person name="Makhzoum A."/>
            <person name="Rantong G."/>
            <person name="Rahube T.O."/>
        </authorList>
    </citation>
    <scope>NUCLEOTIDE SEQUENCE [LARGE SCALE GENOMIC DNA]</scope>
    <source>
        <strain evidence="1 2">KM_D13</strain>
    </source>
</reference>
<comment type="caution">
    <text evidence="1">The sequence shown here is derived from an EMBL/GenBank/DDBJ whole genome shotgun (WGS) entry which is preliminary data.</text>
</comment>
<evidence type="ECO:0008006" key="3">
    <source>
        <dbReference type="Google" id="ProtNLM"/>
    </source>
</evidence>
<keyword evidence="2" id="KW-1185">Reference proteome</keyword>
<organism evidence="1 2">
    <name type="scientific">Paenibacillus oleatilyticus</name>
    <dbReference type="NCBI Taxonomy" id="2594886"/>
    <lineage>
        <taxon>Bacteria</taxon>
        <taxon>Bacillati</taxon>
        <taxon>Bacillota</taxon>
        <taxon>Bacilli</taxon>
        <taxon>Bacillales</taxon>
        <taxon>Paenibacillaceae</taxon>
        <taxon>Paenibacillus</taxon>
    </lineage>
</organism>
<gene>
    <name evidence="1" type="ORF">ACEU3E_10895</name>
</gene>
<dbReference type="RefSeq" id="WP_373950684.1">
    <property type="nucleotide sequence ID" value="NZ_JBHDLN010000004.1"/>
</dbReference>